<dbReference type="HAMAP" id="MF_00211">
    <property type="entry name" value="TrpD"/>
    <property type="match status" value="1"/>
</dbReference>
<evidence type="ECO:0000259" key="8">
    <source>
        <dbReference type="Pfam" id="PF02885"/>
    </source>
</evidence>
<feature type="binding site" evidence="5">
    <location>
        <position position="114"/>
    </location>
    <ligand>
        <name>5-phospho-alpha-D-ribose 1-diphosphate</name>
        <dbReference type="ChEBI" id="CHEBI:58017"/>
    </ligand>
</feature>
<evidence type="ECO:0000256" key="3">
    <source>
        <dbReference type="ARBA" id="ARBA00022822"/>
    </source>
</evidence>
<dbReference type="UniPathway" id="UPA00035">
    <property type="reaction ID" value="UER00041"/>
</dbReference>
<feature type="binding site" evidence="5">
    <location>
        <position position="251"/>
    </location>
    <ligand>
        <name>Mg(2+)</name>
        <dbReference type="ChEBI" id="CHEBI:18420"/>
        <label>2</label>
    </ligand>
</feature>
<feature type="binding site" evidence="5">
    <location>
        <position position="146"/>
    </location>
    <ligand>
        <name>5-phospho-alpha-D-ribose 1-diphosphate</name>
        <dbReference type="ChEBI" id="CHEBI:58017"/>
    </ligand>
</feature>
<keyword evidence="5" id="KW-0479">Metal-binding</keyword>
<keyword evidence="4 5" id="KW-0057">Aromatic amino acid biosynthesis</keyword>
<dbReference type="SUPFAM" id="SSF52418">
    <property type="entry name" value="Nucleoside phosphorylase/phosphoribosyltransferase catalytic domain"/>
    <property type="match status" value="1"/>
</dbReference>
<dbReference type="RefSeq" id="WP_112768967.1">
    <property type="nucleotide sequence ID" value="NZ_CP063191.1"/>
</dbReference>
<comment type="pathway">
    <text evidence="5">Amino-acid biosynthesis; L-tryptophan biosynthesis; L-tryptophan from chorismate: step 2/5.</text>
</comment>
<dbReference type="GO" id="GO:0000162">
    <property type="term" value="P:L-tryptophan biosynthetic process"/>
    <property type="evidence" value="ECO:0007669"/>
    <property type="project" value="UniProtKB-UniRule"/>
</dbReference>
<reference evidence="9 10" key="1">
    <citation type="journal article" date="2018" name="Syst. Appl. Microbiol.">
        <title>Corynebacterium heidelbergense sp. nov., isolated from the preen glands of Egyptian geese (Alopochen aegyptiacus).</title>
        <authorList>
            <person name="Braun M.S."/>
            <person name="Wang E."/>
            <person name="Zimmermann S."/>
            <person name="Wink M."/>
        </authorList>
    </citation>
    <scope>NUCLEOTIDE SEQUENCE [LARGE SCALE GENOMIC DNA]</scope>
    <source>
        <strain evidence="9 10">DSM 104638</strain>
    </source>
</reference>
<feature type="binding site" evidence="5">
    <location>
        <position position="137"/>
    </location>
    <ligand>
        <name>anthranilate</name>
        <dbReference type="ChEBI" id="CHEBI:16567"/>
        <label>1</label>
    </ligand>
</feature>
<accession>A0A364VD51</accession>
<dbReference type="PANTHER" id="PTHR43285:SF2">
    <property type="entry name" value="ANTHRANILATE PHOSPHORIBOSYLTRANSFERASE"/>
    <property type="match status" value="1"/>
</dbReference>
<dbReference type="Proteomes" id="UP000251047">
    <property type="component" value="Unassembled WGS sequence"/>
</dbReference>
<feature type="binding site" evidence="5">
    <location>
        <begin position="116"/>
        <end position="119"/>
    </location>
    <ligand>
        <name>5-phospho-alpha-D-ribose 1-diphosphate</name>
        <dbReference type="ChEBI" id="CHEBI:58017"/>
    </ligand>
</feature>
<comment type="function">
    <text evidence="5">Catalyzes the transfer of the phosphoribosyl group of 5-phosphorylribose-1-pyrophosphate (PRPP) to anthranilate to yield N-(5'-phosphoribosyl)-anthranilate (PRA).</text>
</comment>
<feature type="region of interest" description="Disordered" evidence="6">
    <location>
        <begin position="1"/>
        <end position="20"/>
    </location>
</feature>
<feature type="compositionally biased region" description="Polar residues" evidence="6">
    <location>
        <begin position="1"/>
        <end position="11"/>
    </location>
</feature>
<dbReference type="Pfam" id="PF02885">
    <property type="entry name" value="Glycos_trans_3N"/>
    <property type="match status" value="1"/>
</dbReference>
<comment type="subunit">
    <text evidence="5">Homodimer.</text>
</comment>
<keyword evidence="3 5" id="KW-0822">Tryptophan biosynthesis</keyword>
<comment type="similarity">
    <text evidence="5">Belongs to the anthranilate phosphoribosyltransferase family.</text>
</comment>
<dbReference type="SUPFAM" id="SSF47648">
    <property type="entry name" value="Nucleoside phosphorylase/phosphoribosyltransferase N-terminal domain"/>
    <property type="match status" value="1"/>
</dbReference>
<dbReference type="EMBL" id="PHQP01000011">
    <property type="protein sequence ID" value="RAV34573.1"/>
    <property type="molecule type" value="Genomic_DNA"/>
</dbReference>
<comment type="catalytic activity">
    <reaction evidence="5">
        <text>N-(5-phospho-beta-D-ribosyl)anthranilate + diphosphate = 5-phospho-alpha-D-ribose 1-diphosphate + anthranilate</text>
        <dbReference type="Rhea" id="RHEA:11768"/>
        <dbReference type="ChEBI" id="CHEBI:16567"/>
        <dbReference type="ChEBI" id="CHEBI:18277"/>
        <dbReference type="ChEBI" id="CHEBI:33019"/>
        <dbReference type="ChEBI" id="CHEBI:58017"/>
        <dbReference type="EC" id="2.4.2.18"/>
    </reaction>
</comment>
<evidence type="ECO:0000256" key="4">
    <source>
        <dbReference type="ARBA" id="ARBA00023141"/>
    </source>
</evidence>
<feature type="binding site" evidence="5">
    <location>
        <position position="118"/>
    </location>
    <ligand>
        <name>Mg(2+)</name>
        <dbReference type="ChEBI" id="CHEBI:18420"/>
        <label>1</label>
    </ligand>
</feature>
<dbReference type="GO" id="GO:0005829">
    <property type="term" value="C:cytosol"/>
    <property type="evidence" value="ECO:0007669"/>
    <property type="project" value="TreeGrafter"/>
</dbReference>
<feature type="binding site" evidence="5">
    <location>
        <position position="250"/>
    </location>
    <ligand>
        <name>Mg(2+)</name>
        <dbReference type="ChEBI" id="CHEBI:18420"/>
        <label>2</label>
    </ligand>
</feature>
<feature type="binding site" evidence="5">
    <location>
        <begin position="134"/>
        <end position="142"/>
    </location>
    <ligand>
        <name>5-phospho-alpha-D-ribose 1-diphosphate</name>
        <dbReference type="ChEBI" id="CHEBI:58017"/>
    </ligand>
</feature>
<evidence type="ECO:0000256" key="2">
    <source>
        <dbReference type="ARBA" id="ARBA00022679"/>
    </source>
</evidence>
<comment type="cofactor">
    <cofactor evidence="5">
        <name>Mg(2+)</name>
        <dbReference type="ChEBI" id="CHEBI:18420"/>
    </cofactor>
    <text evidence="5">Binds 2 magnesium ions per monomer.</text>
</comment>
<dbReference type="PANTHER" id="PTHR43285">
    <property type="entry name" value="ANTHRANILATE PHOSPHORIBOSYLTRANSFERASE"/>
    <property type="match status" value="1"/>
</dbReference>
<feature type="domain" description="Glycosyl transferase family 3" evidence="7">
    <location>
        <begin position="99"/>
        <end position="355"/>
    </location>
</feature>
<dbReference type="AlphaFoldDB" id="A0A364VD51"/>
<dbReference type="EC" id="2.4.2.18" evidence="5"/>
<sequence length="366" mass="38084">MTDSTPTSAPNPSALGESQLPKSYFTWPGVLDRLGRREELSESQVNWAMREIMEGRAADALIAAFAFGLRVKGISAAELASAAQTMHNYATAVSLDDLGDTVDIVGTGGDGHNTVNISTMASFVVAAADVCVIKHGNRKASSACGGADMLEALGADIQRSPEQVAEDARCTNFAFLFAKNFHPAMRHAAGVRSQLGVPTVFNLLGPLTNPAKPGFGLIGCAFRDMMPIIGGAFAHQGSRVLVVRGMDGMDEISVCAPTEVVTVDASGRTGEAIINPREVGLDYHDAGSLLGGDANYNAQVARQLFGGELQGAVKDAVVLNAAAALSAVAGWEEAGLTRTLAGNVRRAQALIEDGSVARKVTEISGQ</sequence>
<dbReference type="Gene3D" id="1.20.970.10">
    <property type="entry name" value="Transferase, Pyrimidine Nucleoside Phosphorylase, Chain C"/>
    <property type="match status" value="1"/>
</dbReference>
<keyword evidence="5" id="KW-0028">Amino-acid biosynthesis</keyword>
<evidence type="ECO:0000259" key="7">
    <source>
        <dbReference type="Pfam" id="PF00591"/>
    </source>
</evidence>
<feature type="binding site" evidence="5">
    <location>
        <position position="106"/>
    </location>
    <ligand>
        <name>5-phospho-alpha-D-ribose 1-diphosphate</name>
        <dbReference type="ChEBI" id="CHEBI:58017"/>
    </ligand>
</feature>
<dbReference type="NCBIfam" id="TIGR01245">
    <property type="entry name" value="trpD"/>
    <property type="match status" value="1"/>
</dbReference>
<dbReference type="InterPro" id="IPR017459">
    <property type="entry name" value="Glycosyl_Trfase_fam3_N_dom"/>
</dbReference>
<evidence type="ECO:0000313" key="10">
    <source>
        <dbReference type="Proteomes" id="UP000251047"/>
    </source>
</evidence>
<name>A0A364VD51_9CORY</name>
<dbReference type="OrthoDB" id="9806430at2"/>
<protein>
    <recommendedName>
        <fullName evidence="5">Anthranilate phosphoribosyltransferase</fullName>
        <ecNumber evidence="5">2.4.2.18</ecNumber>
    </recommendedName>
</protein>
<dbReference type="GO" id="GO:0004048">
    <property type="term" value="F:anthranilate phosphoribosyltransferase activity"/>
    <property type="evidence" value="ECO:0007669"/>
    <property type="project" value="UniProtKB-UniRule"/>
</dbReference>
<keyword evidence="2 5" id="KW-0808">Transferase</keyword>
<feature type="binding site" evidence="5">
    <location>
        <position position="251"/>
    </location>
    <ligand>
        <name>Mg(2+)</name>
        <dbReference type="ChEBI" id="CHEBI:18420"/>
        <label>1</label>
    </ligand>
</feature>
<keyword evidence="5" id="KW-0460">Magnesium</keyword>
<evidence type="ECO:0000256" key="5">
    <source>
        <dbReference type="HAMAP-Rule" id="MF_00211"/>
    </source>
</evidence>
<dbReference type="InterPro" id="IPR005940">
    <property type="entry name" value="Anthranilate_Pribosyl_Tfrase"/>
</dbReference>
<comment type="caution">
    <text evidence="5">Lacks conserved residue(s) required for the propagation of feature annotation.</text>
</comment>
<keyword evidence="1 5" id="KW-0328">Glycosyltransferase</keyword>
<dbReference type="GO" id="GO:0000287">
    <property type="term" value="F:magnesium ion binding"/>
    <property type="evidence" value="ECO:0007669"/>
    <property type="project" value="UniProtKB-UniRule"/>
</dbReference>
<organism evidence="9 10">
    <name type="scientific">Corynebacterium heidelbergense</name>
    <dbReference type="NCBI Taxonomy" id="2055947"/>
    <lineage>
        <taxon>Bacteria</taxon>
        <taxon>Bacillati</taxon>
        <taxon>Actinomycetota</taxon>
        <taxon>Actinomycetes</taxon>
        <taxon>Mycobacteriales</taxon>
        <taxon>Corynebacteriaceae</taxon>
        <taxon>Corynebacterium</taxon>
    </lineage>
</organism>
<feature type="binding site" evidence="5">
    <location>
        <begin position="109"/>
        <end position="110"/>
    </location>
    <ligand>
        <name>5-phospho-alpha-D-ribose 1-diphosphate</name>
        <dbReference type="ChEBI" id="CHEBI:58017"/>
    </ligand>
</feature>
<dbReference type="InterPro" id="IPR035902">
    <property type="entry name" value="Nuc_phospho_transferase"/>
</dbReference>
<evidence type="ECO:0000313" key="9">
    <source>
        <dbReference type="EMBL" id="RAV34573.1"/>
    </source>
</evidence>
<feature type="binding site" evidence="5">
    <location>
        <position position="106"/>
    </location>
    <ligand>
        <name>anthranilate</name>
        <dbReference type="ChEBI" id="CHEBI:16567"/>
        <label>1</label>
    </ligand>
</feature>
<dbReference type="Pfam" id="PF00591">
    <property type="entry name" value="Glycos_transf_3"/>
    <property type="match status" value="1"/>
</dbReference>
<evidence type="ECO:0000256" key="6">
    <source>
        <dbReference type="SAM" id="MobiDB-lite"/>
    </source>
</evidence>
<dbReference type="InterPro" id="IPR000312">
    <property type="entry name" value="Glycosyl_Trfase_fam3"/>
</dbReference>
<proteinExistence type="inferred from homology"/>
<gene>
    <name evidence="5 9" type="primary">trpD</name>
    <name evidence="9" type="ORF">CWC39_02625</name>
</gene>
<dbReference type="Gene3D" id="3.40.1030.10">
    <property type="entry name" value="Nucleoside phosphorylase/phosphoribosyltransferase catalytic domain"/>
    <property type="match status" value="1"/>
</dbReference>
<dbReference type="InterPro" id="IPR036320">
    <property type="entry name" value="Glycosyl_Trfase_fam3_N_dom_sf"/>
</dbReference>
<comment type="caution">
    <text evidence="9">The sequence shown here is derived from an EMBL/GenBank/DDBJ whole genome shotgun (WGS) entry which is preliminary data.</text>
</comment>
<feature type="binding site" evidence="5">
    <location>
        <position position="192"/>
    </location>
    <ligand>
        <name>anthranilate</name>
        <dbReference type="ChEBI" id="CHEBI:16567"/>
        <label>2</label>
    </ligand>
</feature>
<feature type="domain" description="Glycosyl transferase family 3 N-terminal" evidence="8">
    <location>
        <begin position="30"/>
        <end position="89"/>
    </location>
</feature>
<evidence type="ECO:0000256" key="1">
    <source>
        <dbReference type="ARBA" id="ARBA00022676"/>
    </source>
</evidence>